<dbReference type="Proteomes" id="UP000240904">
    <property type="component" value="Unassembled WGS sequence"/>
</dbReference>
<evidence type="ECO:0000313" key="1">
    <source>
        <dbReference type="EMBL" id="PSW00653.1"/>
    </source>
</evidence>
<dbReference type="EMBL" id="PYMC01000024">
    <property type="protein sequence ID" value="PSW00653.1"/>
    <property type="molecule type" value="Genomic_DNA"/>
</dbReference>
<organism evidence="1 2">
    <name type="scientific">Photobacterium lipolyticum</name>
    <dbReference type="NCBI Taxonomy" id="266810"/>
    <lineage>
        <taxon>Bacteria</taxon>
        <taxon>Pseudomonadati</taxon>
        <taxon>Pseudomonadota</taxon>
        <taxon>Gammaproteobacteria</taxon>
        <taxon>Vibrionales</taxon>
        <taxon>Vibrionaceae</taxon>
        <taxon>Photobacterium</taxon>
    </lineage>
</organism>
<sequence length="90" mass="10408">MINNNIVKINLKDGIKDLLETYRDGIFEMSGGGIEYSSSREAYINKSQLVWFNIDEEKMTIAMSFGDVRSTLQFPDHGGEFQRIKRELTR</sequence>
<evidence type="ECO:0000313" key="2">
    <source>
        <dbReference type="Proteomes" id="UP000240904"/>
    </source>
</evidence>
<keyword evidence="2" id="KW-1185">Reference proteome</keyword>
<dbReference type="OrthoDB" id="5831905at2"/>
<dbReference type="RefSeq" id="WP_107285249.1">
    <property type="nucleotide sequence ID" value="NZ_PYMC01000024.1"/>
</dbReference>
<comment type="caution">
    <text evidence="1">The sequence shown here is derived from an EMBL/GenBank/DDBJ whole genome shotgun (WGS) entry which is preliminary data.</text>
</comment>
<proteinExistence type="predicted"/>
<dbReference type="AlphaFoldDB" id="A0A2T3MSB3"/>
<reference evidence="1 2" key="1">
    <citation type="submission" date="2018-03" db="EMBL/GenBank/DDBJ databases">
        <title>Whole genome sequencing of Histamine producing bacteria.</title>
        <authorList>
            <person name="Butler K."/>
        </authorList>
    </citation>
    <scope>NUCLEOTIDE SEQUENCE [LARGE SCALE GENOMIC DNA]</scope>
    <source>
        <strain evidence="1 2">DSM 16190</strain>
    </source>
</reference>
<protein>
    <submittedName>
        <fullName evidence="1">Uncharacterized protein</fullName>
    </submittedName>
</protein>
<name>A0A2T3MSB3_9GAMM</name>
<accession>A0A2T3MSB3</accession>
<gene>
    <name evidence="1" type="ORF">C9I89_20805</name>
</gene>